<dbReference type="PROSITE" id="PS50066">
    <property type="entry name" value="MADS_BOX_2"/>
    <property type="match status" value="1"/>
</dbReference>
<keyword evidence="3" id="KW-0238">DNA-binding</keyword>
<gene>
    <name evidence="8" type="ORF">F3Y22_tig00110551pilonHSYRG00104</name>
</gene>
<evidence type="ECO:0000256" key="5">
    <source>
        <dbReference type="ARBA" id="ARBA00023242"/>
    </source>
</evidence>
<keyword evidence="5" id="KW-0539">Nucleus</keyword>
<dbReference type="GO" id="GO:0000981">
    <property type="term" value="F:DNA-binding transcription factor activity, RNA polymerase II-specific"/>
    <property type="evidence" value="ECO:0007669"/>
    <property type="project" value="InterPro"/>
</dbReference>
<evidence type="ECO:0000256" key="6">
    <source>
        <dbReference type="SAM" id="MobiDB-lite"/>
    </source>
</evidence>
<evidence type="ECO:0000256" key="1">
    <source>
        <dbReference type="ARBA" id="ARBA00004123"/>
    </source>
</evidence>
<comment type="caution">
    <text evidence="8">The sequence shown here is derived from an EMBL/GenBank/DDBJ whole genome shotgun (WGS) entry which is preliminary data.</text>
</comment>
<evidence type="ECO:0000256" key="4">
    <source>
        <dbReference type="ARBA" id="ARBA00023163"/>
    </source>
</evidence>
<dbReference type="Gene3D" id="3.40.1810.10">
    <property type="entry name" value="Transcription factor, MADS-box"/>
    <property type="match status" value="1"/>
</dbReference>
<dbReference type="GO" id="GO:0000978">
    <property type="term" value="F:RNA polymerase II cis-regulatory region sequence-specific DNA binding"/>
    <property type="evidence" value="ECO:0007669"/>
    <property type="project" value="TreeGrafter"/>
</dbReference>
<evidence type="ECO:0000313" key="8">
    <source>
        <dbReference type="EMBL" id="KAE8700903.1"/>
    </source>
</evidence>
<dbReference type="PANTHER" id="PTHR11945">
    <property type="entry name" value="MADS BOX PROTEIN"/>
    <property type="match status" value="1"/>
</dbReference>
<dbReference type="Pfam" id="PF00319">
    <property type="entry name" value="SRF-TF"/>
    <property type="match status" value="1"/>
</dbReference>
<dbReference type="GO" id="GO:0045944">
    <property type="term" value="P:positive regulation of transcription by RNA polymerase II"/>
    <property type="evidence" value="ECO:0007669"/>
    <property type="project" value="InterPro"/>
</dbReference>
<keyword evidence="4" id="KW-0804">Transcription</keyword>
<evidence type="ECO:0000256" key="2">
    <source>
        <dbReference type="ARBA" id="ARBA00023015"/>
    </source>
</evidence>
<keyword evidence="9" id="KW-1185">Reference proteome</keyword>
<evidence type="ECO:0000256" key="3">
    <source>
        <dbReference type="ARBA" id="ARBA00023125"/>
    </source>
</evidence>
<organism evidence="8 9">
    <name type="scientific">Hibiscus syriacus</name>
    <name type="common">Rose of Sharon</name>
    <dbReference type="NCBI Taxonomy" id="106335"/>
    <lineage>
        <taxon>Eukaryota</taxon>
        <taxon>Viridiplantae</taxon>
        <taxon>Streptophyta</taxon>
        <taxon>Embryophyta</taxon>
        <taxon>Tracheophyta</taxon>
        <taxon>Spermatophyta</taxon>
        <taxon>Magnoliopsida</taxon>
        <taxon>eudicotyledons</taxon>
        <taxon>Gunneridae</taxon>
        <taxon>Pentapetalae</taxon>
        <taxon>rosids</taxon>
        <taxon>malvids</taxon>
        <taxon>Malvales</taxon>
        <taxon>Malvaceae</taxon>
        <taxon>Malvoideae</taxon>
        <taxon>Hibiscus</taxon>
    </lineage>
</organism>
<feature type="region of interest" description="Disordered" evidence="6">
    <location>
        <begin position="341"/>
        <end position="364"/>
    </location>
</feature>
<protein>
    <recommendedName>
        <fullName evidence="7">MADS-box domain-containing protein</fullName>
    </recommendedName>
</protein>
<feature type="domain" description="MADS-box" evidence="7">
    <location>
        <begin position="1"/>
        <end position="49"/>
    </location>
</feature>
<dbReference type="SMART" id="SM00432">
    <property type="entry name" value="MADS"/>
    <property type="match status" value="1"/>
</dbReference>
<dbReference type="EMBL" id="VEPZ02001027">
    <property type="protein sequence ID" value="KAE8700903.1"/>
    <property type="molecule type" value="Genomic_DNA"/>
</dbReference>
<proteinExistence type="predicted"/>
<evidence type="ECO:0000313" key="9">
    <source>
        <dbReference type="Proteomes" id="UP000436088"/>
    </source>
</evidence>
<dbReference type="InterPro" id="IPR036879">
    <property type="entry name" value="TF_MADSbox_sf"/>
</dbReference>
<feature type="compositionally biased region" description="Polar residues" evidence="6">
    <location>
        <begin position="350"/>
        <end position="364"/>
    </location>
</feature>
<dbReference type="InterPro" id="IPR033897">
    <property type="entry name" value="SRF-like_MADS-box"/>
</dbReference>
<name>A0A6A3AAD8_HIBSY</name>
<dbReference type="InterPro" id="IPR002100">
    <property type="entry name" value="TF_MADSbox"/>
</dbReference>
<accession>A0A6A3AAD8</accession>
<sequence length="364" mass="39589">MTRNKVKLAWITNNTIRRASLKKRRLGLVKKVKELTTLCGIDACLLMYNPGEQEPMAWPSPDEVKQLIEKFHLVPELERTKKTINMETHVKEMLSKVQDQLIKLNIKNKEEEVGQFMHQMHRGKMMDGFNLNELDALIWFGETRNKPKKTNSSAGVGGNEREVVEPLSWDDWFHNLMNSNEFIVGASSSNLWSDMGTTQYNTYVAPGSLNVSHADLGLLGPSIGGSSSAAAEQVLPRHPYGNGSSSAAAEEVSPRYPFGGGSSTTTAEQVPTRYPLGGGSSTAAEHVSPRHPFGDVSSSVDVADLGLPPFGTLNTPMVDADMTEGDYFNLFGGHDMGPGHYPLGPVGSGSPKTNRGVPTSSGEM</sequence>
<evidence type="ECO:0000259" key="7">
    <source>
        <dbReference type="PROSITE" id="PS50066"/>
    </source>
</evidence>
<feature type="region of interest" description="Disordered" evidence="6">
    <location>
        <begin position="260"/>
        <end position="287"/>
    </location>
</feature>
<dbReference type="PRINTS" id="PR00404">
    <property type="entry name" value="MADSDOMAIN"/>
</dbReference>
<dbReference type="CDD" id="cd00266">
    <property type="entry name" value="MADS_SRF_like"/>
    <property type="match status" value="1"/>
</dbReference>
<dbReference type="GO" id="GO:0046983">
    <property type="term" value="F:protein dimerization activity"/>
    <property type="evidence" value="ECO:0007669"/>
    <property type="project" value="InterPro"/>
</dbReference>
<dbReference type="Proteomes" id="UP000436088">
    <property type="component" value="Unassembled WGS sequence"/>
</dbReference>
<dbReference type="AlphaFoldDB" id="A0A6A3AAD8"/>
<comment type="subcellular location">
    <subcellularLocation>
        <location evidence="1">Nucleus</location>
    </subcellularLocation>
</comment>
<dbReference type="GO" id="GO:0005634">
    <property type="term" value="C:nucleus"/>
    <property type="evidence" value="ECO:0007669"/>
    <property type="project" value="UniProtKB-SubCell"/>
</dbReference>
<dbReference type="SUPFAM" id="SSF55455">
    <property type="entry name" value="SRF-like"/>
    <property type="match status" value="1"/>
</dbReference>
<reference evidence="8" key="1">
    <citation type="submission" date="2019-09" db="EMBL/GenBank/DDBJ databases">
        <title>Draft genome information of white flower Hibiscus syriacus.</title>
        <authorList>
            <person name="Kim Y.-M."/>
        </authorList>
    </citation>
    <scope>NUCLEOTIDE SEQUENCE [LARGE SCALE GENOMIC DNA]</scope>
    <source>
        <strain evidence="8">YM2019G1</strain>
    </source>
</reference>
<dbReference type="PANTHER" id="PTHR11945:SF521">
    <property type="entry name" value="AGAMOUS-LIKE 48-RELATED"/>
    <property type="match status" value="1"/>
</dbReference>
<keyword evidence="2" id="KW-0805">Transcription regulation</keyword>